<dbReference type="GO" id="GO:0006354">
    <property type="term" value="P:DNA-templated transcription elongation"/>
    <property type="evidence" value="ECO:0007669"/>
    <property type="project" value="TreeGrafter"/>
</dbReference>
<dbReference type="Pfam" id="PF03449">
    <property type="entry name" value="GreA_GreB_N"/>
    <property type="match status" value="1"/>
</dbReference>
<dbReference type="GO" id="GO:0003677">
    <property type="term" value="F:DNA binding"/>
    <property type="evidence" value="ECO:0007669"/>
    <property type="project" value="UniProtKB-UniRule"/>
</dbReference>
<keyword evidence="3 8" id="KW-0805">Transcription regulation</keyword>
<sequence>MCPWHHPEQCPRTSEQGEPVADSHDQSVTWLTQEAYDRLKAELEYLSGPGRTDIAKKIEAAREEGDLRENGGYHAAKEEQGKMEGRILQLRQLLDNARVGEAPRTEGVVGPGMTVTVRFGGDDEEVTFLLASREESGAPIDVYSPKSPLGSAINGKKIGEKATFTLPNGRQNTVEILEAVPYVGN</sequence>
<evidence type="ECO:0000256" key="8">
    <source>
        <dbReference type="HAMAP-Rule" id="MF_00105"/>
    </source>
</evidence>
<comment type="function">
    <text evidence="6 8 9">Necessary for efficient RNA polymerase transcription elongation past template-encoded arresting sites. The arresting sites in DNA have the property of trapping a certain fraction of elongating RNA polymerases that pass through, resulting in locked ternary complexes. Cleavage of the nascent transcript by cleavage factors such as GreA or GreB allows the resumption of elongation from the new 3'terminus. GreA releases sequences of 2 to 3 nucleotides.</text>
</comment>
<dbReference type="InterPro" id="IPR036805">
    <property type="entry name" value="Tscrpt_elong_fac_GreA/B_N_sf"/>
</dbReference>
<keyword evidence="13" id="KW-0648">Protein biosynthesis</keyword>
<comment type="similarity">
    <text evidence="1 8 9">Belongs to the GreA/GreB family.</text>
</comment>
<dbReference type="Gene3D" id="1.10.287.180">
    <property type="entry name" value="Transcription elongation factor, GreA/GreB, N-terminal domain"/>
    <property type="match status" value="1"/>
</dbReference>
<dbReference type="NCBIfam" id="NF001262">
    <property type="entry name" value="PRK00226.1-3"/>
    <property type="match status" value="1"/>
</dbReference>
<evidence type="ECO:0000313" key="14">
    <source>
        <dbReference type="Proteomes" id="UP000248544"/>
    </source>
</evidence>
<dbReference type="FunFam" id="1.10.287.180:FF:000001">
    <property type="entry name" value="Transcription elongation factor GreA"/>
    <property type="match status" value="1"/>
</dbReference>
<evidence type="ECO:0000256" key="2">
    <source>
        <dbReference type="ARBA" id="ARBA00013729"/>
    </source>
</evidence>
<dbReference type="InterPro" id="IPR036953">
    <property type="entry name" value="GreA/GreB_C_sf"/>
</dbReference>
<evidence type="ECO:0000259" key="12">
    <source>
        <dbReference type="Pfam" id="PF03449"/>
    </source>
</evidence>
<evidence type="ECO:0000256" key="4">
    <source>
        <dbReference type="ARBA" id="ARBA00023125"/>
    </source>
</evidence>
<evidence type="ECO:0000313" key="13">
    <source>
        <dbReference type="EMBL" id="PZG30855.1"/>
    </source>
</evidence>
<keyword evidence="14" id="KW-1185">Reference proteome</keyword>
<feature type="domain" description="Transcription elongation factor GreA/GreB C-terminal" evidence="11">
    <location>
        <begin position="105"/>
        <end position="178"/>
    </location>
</feature>
<evidence type="ECO:0000256" key="10">
    <source>
        <dbReference type="SAM" id="MobiDB-lite"/>
    </source>
</evidence>
<dbReference type="PIRSF" id="PIRSF006092">
    <property type="entry name" value="GreA_GreB"/>
    <property type="match status" value="1"/>
</dbReference>
<dbReference type="SUPFAM" id="SSF54534">
    <property type="entry name" value="FKBP-like"/>
    <property type="match status" value="1"/>
</dbReference>
<comment type="caution">
    <text evidence="13">The sequence shown here is derived from an EMBL/GenBank/DDBJ whole genome shotgun (WGS) entry which is preliminary data.</text>
</comment>
<dbReference type="InterPro" id="IPR001437">
    <property type="entry name" value="Tscrpt_elong_fac_GreA/B_C"/>
</dbReference>
<evidence type="ECO:0000256" key="7">
    <source>
        <dbReference type="ARBA" id="ARBA00030776"/>
    </source>
</evidence>
<dbReference type="PANTHER" id="PTHR30437">
    <property type="entry name" value="TRANSCRIPTION ELONGATION FACTOR GREA"/>
    <property type="match status" value="1"/>
</dbReference>
<gene>
    <name evidence="8" type="primary">greA</name>
    <name evidence="13" type="ORF">C1I98_30805</name>
</gene>
<keyword evidence="13" id="KW-0251">Elongation factor</keyword>
<feature type="region of interest" description="Disordered" evidence="10">
    <location>
        <begin position="1"/>
        <end position="25"/>
    </location>
</feature>
<evidence type="ECO:0000256" key="3">
    <source>
        <dbReference type="ARBA" id="ARBA00023015"/>
    </source>
</evidence>
<dbReference type="InterPro" id="IPR022691">
    <property type="entry name" value="Tscrpt_elong_fac_GreA/B_N"/>
</dbReference>
<evidence type="ECO:0000256" key="5">
    <source>
        <dbReference type="ARBA" id="ARBA00023163"/>
    </source>
</evidence>
<evidence type="ECO:0000256" key="1">
    <source>
        <dbReference type="ARBA" id="ARBA00008213"/>
    </source>
</evidence>
<name>A0A2W2FQV0_9ACTN</name>
<dbReference type="Proteomes" id="UP000248544">
    <property type="component" value="Unassembled WGS sequence"/>
</dbReference>
<dbReference type="SUPFAM" id="SSF46557">
    <property type="entry name" value="GreA transcript cleavage protein, N-terminal domain"/>
    <property type="match status" value="1"/>
</dbReference>
<keyword evidence="4 8" id="KW-0238">DNA-binding</keyword>
<dbReference type="GO" id="GO:0003746">
    <property type="term" value="F:translation elongation factor activity"/>
    <property type="evidence" value="ECO:0007669"/>
    <property type="project" value="UniProtKB-KW"/>
</dbReference>
<dbReference type="PROSITE" id="PS00829">
    <property type="entry name" value="GREAB_1"/>
    <property type="match status" value="1"/>
</dbReference>
<feature type="domain" description="Transcription elongation factor GreA/GreB N-terminal" evidence="12">
    <location>
        <begin position="30"/>
        <end position="99"/>
    </location>
</feature>
<dbReference type="EMBL" id="POUA01000342">
    <property type="protein sequence ID" value="PZG30855.1"/>
    <property type="molecule type" value="Genomic_DNA"/>
</dbReference>
<proteinExistence type="inferred from homology"/>
<reference evidence="13 14" key="1">
    <citation type="submission" date="2018-01" db="EMBL/GenBank/DDBJ databases">
        <title>Draft genome sequence of Sphaerisporangium sp. 7K107.</title>
        <authorList>
            <person name="Sahin N."/>
            <person name="Saygin H."/>
            <person name="Ay H."/>
        </authorList>
    </citation>
    <scope>NUCLEOTIDE SEQUENCE [LARGE SCALE GENOMIC DNA]</scope>
    <source>
        <strain evidence="13 14">7K107</strain>
    </source>
</reference>
<dbReference type="Gene3D" id="3.10.50.30">
    <property type="entry name" value="Transcription elongation factor, GreA/GreB, C-terminal domain"/>
    <property type="match status" value="1"/>
</dbReference>
<dbReference type="HAMAP" id="MF_00105">
    <property type="entry name" value="GreA_GreB"/>
    <property type="match status" value="1"/>
</dbReference>
<dbReference type="InterPro" id="IPR028624">
    <property type="entry name" value="Tscrpt_elong_fac_GreA/B"/>
</dbReference>
<evidence type="ECO:0000259" key="11">
    <source>
        <dbReference type="Pfam" id="PF01272"/>
    </source>
</evidence>
<dbReference type="NCBIfam" id="TIGR01462">
    <property type="entry name" value="greA"/>
    <property type="match status" value="1"/>
</dbReference>
<dbReference type="PANTHER" id="PTHR30437:SF4">
    <property type="entry name" value="TRANSCRIPTION ELONGATION FACTOR GREA"/>
    <property type="match status" value="1"/>
</dbReference>
<dbReference type="InterPro" id="IPR006359">
    <property type="entry name" value="Tscrpt_elong_fac_GreA"/>
</dbReference>
<accession>A0A2W2FQV0</accession>
<evidence type="ECO:0000256" key="6">
    <source>
        <dbReference type="ARBA" id="ARBA00024916"/>
    </source>
</evidence>
<dbReference type="AlphaFoldDB" id="A0A2W2FQV0"/>
<keyword evidence="5 8" id="KW-0804">Transcription</keyword>
<dbReference type="InterPro" id="IPR023459">
    <property type="entry name" value="Tscrpt_elong_fac_GreA/B_fam"/>
</dbReference>
<dbReference type="Pfam" id="PF01272">
    <property type="entry name" value="GreA_GreB"/>
    <property type="match status" value="1"/>
</dbReference>
<evidence type="ECO:0000256" key="9">
    <source>
        <dbReference type="RuleBase" id="RU000556"/>
    </source>
</evidence>
<dbReference type="GO" id="GO:0070063">
    <property type="term" value="F:RNA polymerase binding"/>
    <property type="evidence" value="ECO:0007669"/>
    <property type="project" value="InterPro"/>
</dbReference>
<protein>
    <recommendedName>
        <fullName evidence="2 8">Transcription elongation factor GreA</fullName>
    </recommendedName>
    <alternativeName>
        <fullName evidence="7 8">Transcript cleavage factor GreA</fullName>
    </alternativeName>
</protein>
<organism evidence="13 14">
    <name type="scientific">Spongiactinospora gelatinilytica</name>
    <dbReference type="NCBI Taxonomy" id="2666298"/>
    <lineage>
        <taxon>Bacteria</taxon>
        <taxon>Bacillati</taxon>
        <taxon>Actinomycetota</taxon>
        <taxon>Actinomycetes</taxon>
        <taxon>Streptosporangiales</taxon>
        <taxon>Streptosporangiaceae</taxon>
        <taxon>Spongiactinospora</taxon>
    </lineage>
</organism>
<dbReference type="InterPro" id="IPR018151">
    <property type="entry name" value="TF_GreA/GreB_CS"/>
</dbReference>
<dbReference type="GO" id="GO:0032784">
    <property type="term" value="P:regulation of DNA-templated transcription elongation"/>
    <property type="evidence" value="ECO:0007669"/>
    <property type="project" value="UniProtKB-UniRule"/>
</dbReference>